<dbReference type="PANTHER" id="PTHR33164">
    <property type="entry name" value="TRANSCRIPTIONAL REGULATOR, MARR FAMILY"/>
    <property type="match status" value="1"/>
</dbReference>
<protein>
    <submittedName>
        <fullName evidence="2">Transcriptional regulator</fullName>
    </submittedName>
</protein>
<dbReference type="PROSITE" id="PS50995">
    <property type="entry name" value="HTH_MARR_2"/>
    <property type="match status" value="1"/>
</dbReference>
<evidence type="ECO:0000259" key="1">
    <source>
        <dbReference type="PROSITE" id="PS50995"/>
    </source>
</evidence>
<dbReference type="GO" id="GO:0006950">
    <property type="term" value="P:response to stress"/>
    <property type="evidence" value="ECO:0007669"/>
    <property type="project" value="TreeGrafter"/>
</dbReference>
<dbReference type="PRINTS" id="PR00598">
    <property type="entry name" value="HTHMARR"/>
</dbReference>
<keyword evidence="3" id="KW-1185">Reference proteome</keyword>
<dbReference type="PANTHER" id="PTHR33164:SF101">
    <property type="entry name" value="TRANSCRIPTIONAL REPRESSOR MPRA"/>
    <property type="match status" value="1"/>
</dbReference>
<organism evidence="2 3">
    <name type="scientific">Mycolicibacterium madagascariense</name>
    <dbReference type="NCBI Taxonomy" id="212765"/>
    <lineage>
        <taxon>Bacteria</taxon>
        <taxon>Bacillati</taxon>
        <taxon>Actinomycetota</taxon>
        <taxon>Actinomycetes</taxon>
        <taxon>Mycobacteriales</taxon>
        <taxon>Mycobacteriaceae</taxon>
        <taxon>Mycolicibacterium</taxon>
    </lineage>
</organism>
<dbReference type="GO" id="GO:0003700">
    <property type="term" value="F:DNA-binding transcription factor activity"/>
    <property type="evidence" value="ECO:0007669"/>
    <property type="project" value="InterPro"/>
</dbReference>
<dbReference type="Gene3D" id="1.10.10.10">
    <property type="entry name" value="Winged helix-like DNA-binding domain superfamily/Winged helix DNA-binding domain"/>
    <property type="match status" value="1"/>
</dbReference>
<dbReference type="KEGG" id="mmag:MMAD_46040"/>
<dbReference type="InterPro" id="IPR036390">
    <property type="entry name" value="WH_DNA-bd_sf"/>
</dbReference>
<accession>A0A7I7XM52</accession>
<dbReference type="AlphaFoldDB" id="A0A7I7XM52"/>
<name>A0A7I7XM52_9MYCO</name>
<dbReference type="CDD" id="cd00090">
    <property type="entry name" value="HTH_ARSR"/>
    <property type="match status" value="1"/>
</dbReference>
<dbReference type="InterPro" id="IPR036388">
    <property type="entry name" value="WH-like_DNA-bd_sf"/>
</dbReference>
<sequence length="144" mass="15740">MPADTTADHRLADEVWRTMAAVVFDNRDAWKRDVIDTTGLPFSRVRVLRRLAKRAMTATEIAEAATMDAPATSVAVNDLEDRGLVVRTAHPTNRRCKVISLTDAGRRVVATIEGIDDPAPEPFTALSASELETLRTILAKLTGN</sequence>
<proteinExistence type="predicted"/>
<dbReference type="SMART" id="SM00347">
    <property type="entry name" value="HTH_MARR"/>
    <property type="match status" value="1"/>
</dbReference>
<dbReference type="Pfam" id="PF12802">
    <property type="entry name" value="MarR_2"/>
    <property type="match status" value="1"/>
</dbReference>
<dbReference type="Proteomes" id="UP000466517">
    <property type="component" value="Chromosome"/>
</dbReference>
<dbReference type="InterPro" id="IPR011991">
    <property type="entry name" value="ArsR-like_HTH"/>
</dbReference>
<evidence type="ECO:0000313" key="3">
    <source>
        <dbReference type="Proteomes" id="UP000466517"/>
    </source>
</evidence>
<dbReference type="SUPFAM" id="SSF46785">
    <property type="entry name" value="Winged helix' DNA-binding domain"/>
    <property type="match status" value="1"/>
</dbReference>
<evidence type="ECO:0000313" key="2">
    <source>
        <dbReference type="EMBL" id="BBZ30309.1"/>
    </source>
</evidence>
<feature type="domain" description="HTH marR-type" evidence="1">
    <location>
        <begin position="8"/>
        <end position="143"/>
    </location>
</feature>
<dbReference type="InterPro" id="IPR039422">
    <property type="entry name" value="MarR/SlyA-like"/>
</dbReference>
<dbReference type="RefSeq" id="WP_163741528.1">
    <property type="nucleotide sequence ID" value="NZ_AP022610.1"/>
</dbReference>
<reference evidence="2 3" key="1">
    <citation type="journal article" date="2019" name="Emerg. Microbes Infect.">
        <title>Comprehensive subspecies identification of 175 nontuberculous mycobacteria species based on 7547 genomic profiles.</title>
        <authorList>
            <person name="Matsumoto Y."/>
            <person name="Kinjo T."/>
            <person name="Motooka D."/>
            <person name="Nabeya D."/>
            <person name="Jung N."/>
            <person name="Uechi K."/>
            <person name="Horii T."/>
            <person name="Iida T."/>
            <person name="Fujita J."/>
            <person name="Nakamura S."/>
        </authorList>
    </citation>
    <scope>NUCLEOTIDE SEQUENCE [LARGE SCALE GENOMIC DNA]</scope>
    <source>
        <strain evidence="2 3">JCM 13574</strain>
    </source>
</reference>
<gene>
    <name evidence="2" type="ORF">MMAD_46040</name>
</gene>
<dbReference type="EMBL" id="AP022610">
    <property type="protein sequence ID" value="BBZ30309.1"/>
    <property type="molecule type" value="Genomic_DNA"/>
</dbReference>
<dbReference type="InterPro" id="IPR000835">
    <property type="entry name" value="HTH_MarR-typ"/>
</dbReference>